<dbReference type="AlphaFoldDB" id="A0A2I0XIH5"/>
<evidence type="ECO:0000313" key="2">
    <source>
        <dbReference type="Proteomes" id="UP000233837"/>
    </source>
</evidence>
<reference evidence="1 2" key="1">
    <citation type="journal article" date="2016" name="Sci. Rep.">
        <title>The Dendrobium catenatum Lindl. genome sequence provides insights into polysaccharide synthase, floral development and adaptive evolution.</title>
        <authorList>
            <person name="Zhang G.Q."/>
            <person name="Xu Q."/>
            <person name="Bian C."/>
            <person name="Tsai W.C."/>
            <person name="Yeh C.M."/>
            <person name="Liu K.W."/>
            <person name="Yoshida K."/>
            <person name="Zhang L.S."/>
            <person name="Chang S.B."/>
            <person name="Chen F."/>
            <person name="Shi Y."/>
            <person name="Su Y.Y."/>
            <person name="Zhang Y.Q."/>
            <person name="Chen L.J."/>
            <person name="Yin Y."/>
            <person name="Lin M."/>
            <person name="Huang H."/>
            <person name="Deng H."/>
            <person name="Wang Z.W."/>
            <person name="Zhu S.L."/>
            <person name="Zhao X."/>
            <person name="Deng C."/>
            <person name="Niu S.C."/>
            <person name="Huang J."/>
            <person name="Wang M."/>
            <person name="Liu G.H."/>
            <person name="Yang H.J."/>
            <person name="Xiao X.J."/>
            <person name="Hsiao Y.Y."/>
            <person name="Wu W.L."/>
            <person name="Chen Y.Y."/>
            <person name="Mitsuda N."/>
            <person name="Ohme-Takagi M."/>
            <person name="Luo Y.B."/>
            <person name="Van de Peer Y."/>
            <person name="Liu Z.J."/>
        </authorList>
    </citation>
    <scope>NUCLEOTIDE SEQUENCE [LARGE SCALE GENOMIC DNA]</scope>
    <source>
        <tissue evidence="1">The whole plant</tissue>
    </source>
</reference>
<gene>
    <name evidence="1" type="ORF">MA16_Dca017777</name>
</gene>
<dbReference type="EMBL" id="KZ501856">
    <property type="protein sequence ID" value="PKU87717.1"/>
    <property type="molecule type" value="Genomic_DNA"/>
</dbReference>
<proteinExistence type="predicted"/>
<sequence length="84" mass="9406">MQFANPLSSPLYSLEAPRMNPPLLPLLPDQTQGSPTEPPFSLVSLAQVDPADVKSIRLSCPLSLTTGPLCCKYIFYIFYVWYKK</sequence>
<protein>
    <submittedName>
        <fullName evidence="1">Uncharacterized protein</fullName>
    </submittedName>
</protein>
<evidence type="ECO:0000313" key="1">
    <source>
        <dbReference type="EMBL" id="PKU87717.1"/>
    </source>
</evidence>
<dbReference type="Proteomes" id="UP000233837">
    <property type="component" value="Unassembled WGS sequence"/>
</dbReference>
<name>A0A2I0XIH5_9ASPA</name>
<accession>A0A2I0XIH5</accession>
<reference evidence="1 2" key="2">
    <citation type="journal article" date="2017" name="Nature">
        <title>The Apostasia genome and the evolution of orchids.</title>
        <authorList>
            <person name="Zhang G.Q."/>
            <person name="Liu K.W."/>
            <person name="Li Z."/>
            <person name="Lohaus R."/>
            <person name="Hsiao Y.Y."/>
            <person name="Niu S.C."/>
            <person name="Wang J.Y."/>
            <person name="Lin Y.C."/>
            <person name="Xu Q."/>
            <person name="Chen L.J."/>
            <person name="Yoshida K."/>
            <person name="Fujiwara S."/>
            <person name="Wang Z.W."/>
            <person name="Zhang Y.Q."/>
            <person name="Mitsuda N."/>
            <person name="Wang M."/>
            <person name="Liu G.H."/>
            <person name="Pecoraro L."/>
            <person name="Huang H.X."/>
            <person name="Xiao X.J."/>
            <person name="Lin M."/>
            <person name="Wu X.Y."/>
            <person name="Wu W.L."/>
            <person name="Chen Y.Y."/>
            <person name="Chang S.B."/>
            <person name="Sakamoto S."/>
            <person name="Ohme-Takagi M."/>
            <person name="Yagi M."/>
            <person name="Zeng S.J."/>
            <person name="Shen C.Y."/>
            <person name="Yeh C.M."/>
            <person name="Luo Y.B."/>
            <person name="Tsai W.C."/>
            <person name="Van de Peer Y."/>
            <person name="Liu Z.J."/>
        </authorList>
    </citation>
    <scope>NUCLEOTIDE SEQUENCE [LARGE SCALE GENOMIC DNA]</scope>
    <source>
        <tissue evidence="1">The whole plant</tissue>
    </source>
</reference>
<keyword evidence="2" id="KW-1185">Reference proteome</keyword>
<organism evidence="1 2">
    <name type="scientific">Dendrobium catenatum</name>
    <dbReference type="NCBI Taxonomy" id="906689"/>
    <lineage>
        <taxon>Eukaryota</taxon>
        <taxon>Viridiplantae</taxon>
        <taxon>Streptophyta</taxon>
        <taxon>Embryophyta</taxon>
        <taxon>Tracheophyta</taxon>
        <taxon>Spermatophyta</taxon>
        <taxon>Magnoliopsida</taxon>
        <taxon>Liliopsida</taxon>
        <taxon>Asparagales</taxon>
        <taxon>Orchidaceae</taxon>
        <taxon>Epidendroideae</taxon>
        <taxon>Malaxideae</taxon>
        <taxon>Dendrobiinae</taxon>
        <taxon>Dendrobium</taxon>
    </lineage>
</organism>